<comment type="function">
    <text evidence="2">Hydrolysis of the deoxyribose N-glycosidic bond to excise 3-methyladenine, and 7-methylguanine from the damaged DNA polymer formed by alkylation lesions.</text>
</comment>
<keyword evidence="17" id="KW-1185">Reference proteome</keyword>
<reference evidence="16" key="1">
    <citation type="submission" date="2020-11" db="EMBL/GenBank/DDBJ databases">
        <authorList>
            <person name="Tran Van P."/>
        </authorList>
    </citation>
    <scope>NUCLEOTIDE SEQUENCE</scope>
</reference>
<dbReference type="SUPFAM" id="SSF50486">
    <property type="entry name" value="FMT C-terminal domain-like"/>
    <property type="match status" value="1"/>
</dbReference>
<dbReference type="CDD" id="cd00540">
    <property type="entry name" value="AAG"/>
    <property type="match status" value="1"/>
</dbReference>
<proteinExistence type="inferred from homology"/>
<comment type="subunit">
    <text evidence="9">Binds MBD1. Binds SSBP1.</text>
</comment>
<evidence type="ECO:0000256" key="10">
    <source>
        <dbReference type="ARBA" id="ARBA00068926"/>
    </source>
</evidence>
<evidence type="ECO:0000256" key="9">
    <source>
        <dbReference type="ARBA" id="ARBA00066187"/>
    </source>
</evidence>
<keyword evidence="15" id="KW-1133">Transmembrane helix</keyword>
<dbReference type="InterPro" id="IPR003180">
    <property type="entry name" value="MPG"/>
</dbReference>
<keyword evidence="15" id="KW-0812">Transmembrane</keyword>
<dbReference type="NCBIfam" id="TIGR00567">
    <property type="entry name" value="3mg"/>
    <property type="match status" value="1"/>
</dbReference>
<dbReference type="FunFam" id="3.10.300.10:FF:000001">
    <property type="entry name" value="Putative 3-methyladenine DNA glycosylase"/>
    <property type="match status" value="1"/>
</dbReference>
<evidence type="ECO:0000256" key="1">
    <source>
        <dbReference type="ARBA" id="ARBA00000086"/>
    </source>
</evidence>
<organism evidence="16">
    <name type="scientific">Medioppia subpectinata</name>
    <dbReference type="NCBI Taxonomy" id="1979941"/>
    <lineage>
        <taxon>Eukaryota</taxon>
        <taxon>Metazoa</taxon>
        <taxon>Ecdysozoa</taxon>
        <taxon>Arthropoda</taxon>
        <taxon>Chelicerata</taxon>
        <taxon>Arachnida</taxon>
        <taxon>Acari</taxon>
        <taxon>Acariformes</taxon>
        <taxon>Sarcoptiformes</taxon>
        <taxon>Oribatida</taxon>
        <taxon>Brachypylina</taxon>
        <taxon>Oppioidea</taxon>
        <taxon>Oppiidae</taxon>
        <taxon>Medioppia</taxon>
    </lineage>
</organism>
<evidence type="ECO:0000256" key="14">
    <source>
        <dbReference type="SAM" id="MobiDB-lite"/>
    </source>
</evidence>
<gene>
    <name evidence="16" type="ORF">OSB1V03_LOCUS15749</name>
</gene>
<dbReference type="PANTHER" id="PTHR10429">
    <property type="entry name" value="DNA-3-METHYLADENINE GLYCOSYLASE"/>
    <property type="match status" value="1"/>
</dbReference>
<evidence type="ECO:0000256" key="5">
    <source>
        <dbReference type="ARBA" id="ARBA00022763"/>
    </source>
</evidence>
<evidence type="ECO:0000256" key="8">
    <source>
        <dbReference type="ARBA" id="ARBA00033426"/>
    </source>
</evidence>
<keyword evidence="5" id="KW-0227">DNA damage</keyword>
<feature type="transmembrane region" description="Helical" evidence="15">
    <location>
        <begin position="123"/>
        <end position="140"/>
    </location>
</feature>
<dbReference type="Gene3D" id="3.10.300.10">
    <property type="entry name" value="Methylpurine-DNA glycosylase (MPG)"/>
    <property type="match status" value="1"/>
</dbReference>
<comment type="catalytic activity">
    <reaction evidence="1">
        <text>Hydrolysis of alkylated DNA, releasing 3-methyladenine, 3-methylguanine, 7-methylguanine and 7-methyladenine.</text>
        <dbReference type="EC" id="3.2.2.21"/>
    </reaction>
</comment>
<dbReference type="PANTHER" id="PTHR10429:SF0">
    <property type="entry name" value="DNA-3-METHYLADENINE GLYCOSYLASE"/>
    <property type="match status" value="1"/>
</dbReference>
<dbReference type="Proteomes" id="UP000759131">
    <property type="component" value="Unassembled WGS sequence"/>
</dbReference>
<comment type="similarity">
    <text evidence="3">Belongs to the DNA glycosylase MPG family.</text>
</comment>
<dbReference type="GO" id="GO:0003905">
    <property type="term" value="F:alkylbase DNA N-glycosylase activity"/>
    <property type="evidence" value="ECO:0007669"/>
    <property type="project" value="UniProtKB-EC"/>
</dbReference>
<accession>A0A7R9Q7J4</accession>
<feature type="compositionally biased region" description="Basic and acidic residues" evidence="14">
    <location>
        <begin position="43"/>
        <end position="52"/>
    </location>
</feature>
<evidence type="ECO:0000256" key="11">
    <source>
        <dbReference type="ARBA" id="ARBA00076879"/>
    </source>
</evidence>
<evidence type="ECO:0000313" key="16">
    <source>
        <dbReference type="EMBL" id="CAD7635358.1"/>
    </source>
</evidence>
<dbReference type="Pfam" id="PF02245">
    <property type="entry name" value="Pur_DNA_glyco"/>
    <property type="match status" value="1"/>
</dbReference>
<evidence type="ECO:0000256" key="6">
    <source>
        <dbReference type="ARBA" id="ARBA00022801"/>
    </source>
</evidence>
<keyword evidence="7" id="KW-0234">DNA repair</keyword>
<dbReference type="GO" id="GO:0006284">
    <property type="term" value="P:base-excision repair"/>
    <property type="evidence" value="ECO:0007669"/>
    <property type="project" value="InterPro"/>
</dbReference>
<dbReference type="GO" id="GO:0003677">
    <property type="term" value="F:DNA binding"/>
    <property type="evidence" value="ECO:0007669"/>
    <property type="project" value="InterPro"/>
</dbReference>
<keyword evidence="6" id="KW-0378">Hydrolase</keyword>
<dbReference type="InterPro" id="IPR036995">
    <property type="entry name" value="MPG_sf"/>
</dbReference>
<dbReference type="AlphaFoldDB" id="A0A7R9Q7J4"/>
<dbReference type="EC" id="3.2.2.21" evidence="4"/>
<dbReference type="EMBL" id="CAJPIZ010016678">
    <property type="protein sequence ID" value="CAG2115788.1"/>
    <property type="molecule type" value="Genomic_DNA"/>
</dbReference>
<feature type="region of interest" description="Disordered" evidence="14">
    <location>
        <begin position="1"/>
        <end position="52"/>
    </location>
</feature>
<evidence type="ECO:0000256" key="12">
    <source>
        <dbReference type="ARBA" id="ARBA00078171"/>
    </source>
</evidence>
<protein>
    <recommendedName>
        <fullName evidence="10">DNA-3-methyladenine glycosylase</fullName>
        <ecNumber evidence="4">3.2.2.21</ecNumber>
    </recommendedName>
    <alternativeName>
        <fullName evidence="11">3-alkyladenine DNA glycosylase</fullName>
    </alternativeName>
    <alternativeName>
        <fullName evidence="8">3-methyladenine DNA glycosidase</fullName>
    </alternativeName>
    <alternativeName>
        <fullName evidence="13">ADPG</fullName>
    </alternativeName>
    <alternativeName>
        <fullName evidence="12">N-methylpurine-DNA glycosylase</fullName>
    </alternativeName>
</protein>
<dbReference type="HAMAP" id="MF_00527">
    <property type="entry name" value="3MGH"/>
    <property type="match status" value="1"/>
</dbReference>
<keyword evidence="15" id="KW-0472">Membrane</keyword>
<evidence type="ECO:0000256" key="7">
    <source>
        <dbReference type="ARBA" id="ARBA00023204"/>
    </source>
</evidence>
<evidence type="ECO:0000313" key="17">
    <source>
        <dbReference type="Proteomes" id="UP000759131"/>
    </source>
</evidence>
<evidence type="ECO:0000256" key="4">
    <source>
        <dbReference type="ARBA" id="ARBA00012000"/>
    </source>
</evidence>
<evidence type="ECO:0000256" key="15">
    <source>
        <dbReference type="SAM" id="Phobius"/>
    </source>
</evidence>
<sequence length="262" mass="29498">MARKSRSTKRQQQSDDKNSVADSAVKKGRKRGVNLTDSEVNESETKVSRQSKPEMSRLSVDFFRNKSCTELSKALLGQILCRKLSPNGPLLRGRIVETEAYLGAEDKASATYNGRRTDRLEPLYMSCGTCFVYFTYGMYYCMNLSASGDGQAVLLRAVEPLEGMDTMQTLRAKSRKAKSDKLFADKMLANGPSKMCMAFDINKDNINKVDITDSDLIWIERADTVPEENIVSTGRVGIPRAQEWANKPLRFYIKNNLFISQK</sequence>
<dbReference type="EMBL" id="OC871253">
    <property type="protein sequence ID" value="CAD7635358.1"/>
    <property type="molecule type" value="Genomic_DNA"/>
</dbReference>
<evidence type="ECO:0000256" key="2">
    <source>
        <dbReference type="ARBA" id="ARBA00002421"/>
    </source>
</evidence>
<evidence type="ECO:0000256" key="13">
    <source>
        <dbReference type="ARBA" id="ARBA00082988"/>
    </source>
</evidence>
<name>A0A7R9Q7J4_9ACAR</name>
<evidence type="ECO:0000256" key="3">
    <source>
        <dbReference type="ARBA" id="ARBA00009232"/>
    </source>
</evidence>
<dbReference type="InterPro" id="IPR011034">
    <property type="entry name" value="Formyl_transferase-like_C_sf"/>
</dbReference>
<dbReference type="OrthoDB" id="6353017at2759"/>